<dbReference type="InterPro" id="IPR029058">
    <property type="entry name" value="AB_hydrolase_fold"/>
</dbReference>
<protein>
    <submittedName>
        <fullName evidence="1">Esterase/lipase</fullName>
    </submittedName>
</protein>
<dbReference type="AlphaFoldDB" id="A0A1M4SPC1"/>
<name>A0A1M4SPC1_MARH1</name>
<sequence length="304" mass="35237">MIFAKDYDNNPIILKENNEMVILKSNYPCEFSESSKISVYTYNAGTKKTLLFIHGLGTKNLKYLKWFPENFAKMGYNSALMILPYHFDRTPKGYKSGEMFLSTTNNYILRSRFEHSVVDILTTLNYLKEKFDGDLYLMGFSFGGMVSTIAASLRNDIKGLSLVVTGGNFYHITWKSFVTGVLRVQYEENKECNPEKCRLYHQNDYPVYLKKLENPEVELDKSPIACFEYDPLTFAKFIKTPTVMFKALFDIFIPKNSTLDLYNAINTRKKLYSIPSGHLTSYVYRKSILRKTLKFFEKGLGEIK</sequence>
<comment type="caution">
    <text evidence="1">The sequence shown here is derived from an EMBL/GenBank/DDBJ whole genome shotgun (WGS) entry which is preliminary data.</text>
</comment>
<dbReference type="EMBL" id="FQUI01000002">
    <property type="protein sequence ID" value="SHE34124.1"/>
    <property type="molecule type" value="Genomic_DNA"/>
</dbReference>
<dbReference type="Pfam" id="PF09752">
    <property type="entry name" value="ABHD18"/>
    <property type="match status" value="1"/>
</dbReference>
<dbReference type="RefSeq" id="WP_200782269.1">
    <property type="nucleotide sequence ID" value="NZ_FQUI01000002.1"/>
</dbReference>
<dbReference type="Proteomes" id="UP000184334">
    <property type="component" value="Unassembled WGS sequence"/>
</dbReference>
<organism evidence="1 2">
    <name type="scientific">Marinitoga hydrogenitolerans (strain DSM 16785 / JCM 12826 / AT1271)</name>
    <dbReference type="NCBI Taxonomy" id="1122195"/>
    <lineage>
        <taxon>Bacteria</taxon>
        <taxon>Thermotogati</taxon>
        <taxon>Thermotogota</taxon>
        <taxon>Thermotogae</taxon>
        <taxon>Petrotogales</taxon>
        <taxon>Petrotogaceae</taxon>
        <taxon>Marinitoga</taxon>
    </lineage>
</organism>
<dbReference type="Gene3D" id="3.40.50.1820">
    <property type="entry name" value="alpha/beta hydrolase"/>
    <property type="match status" value="1"/>
</dbReference>
<dbReference type="STRING" id="1122195.SAMN02745164_00256"/>
<accession>A0A1M4SPC1</accession>
<evidence type="ECO:0000313" key="1">
    <source>
        <dbReference type="EMBL" id="SHE34124.1"/>
    </source>
</evidence>
<keyword evidence="2" id="KW-1185">Reference proteome</keyword>
<reference evidence="1" key="1">
    <citation type="submission" date="2016-11" db="EMBL/GenBank/DDBJ databases">
        <authorList>
            <person name="Varghese N."/>
            <person name="Submissions S."/>
        </authorList>
    </citation>
    <scope>NUCLEOTIDE SEQUENCE [LARGE SCALE GENOMIC DNA]</scope>
    <source>
        <strain evidence="1">DSM 16785</strain>
    </source>
</reference>
<dbReference type="InterPro" id="IPR019149">
    <property type="entry name" value="ABHD18"/>
</dbReference>
<evidence type="ECO:0000313" key="2">
    <source>
        <dbReference type="Proteomes" id="UP000184334"/>
    </source>
</evidence>
<gene>
    <name evidence="1" type="ORF">SAMN02745164_00256</name>
</gene>
<dbReference type="SUPFAM" id="SSF53474">
    <property type="entry name" value="alpha/beta-Hydrolases"/>
    <property type="match status" value="1"/>
</dbReference>
<proteinExistence type="predicted"/>